<organism evidence="1 2">
    <name type="scientific">Diphasiastrum complanatum</name>
    <name type="common">Issler's clubmoss</name>
    <name type="synonym">Lycopodium complanatum</name>
    <dbReference type="NCBI Taxonomy" id="34168"/>
    <lineage>
        <taxon>Eukaryota</taxon>
        <taxon>Viridiplantae</taxon>
        <taxon>Streptophyta</taxon>
        <taxon>Embryophyta</taxon>
        <taxon>Tracheophyta</taxon>
        <taxon>Lycopodiopsida</taxon>
        <taxon>Lycopodiales</taxon>
        <taxon>Lycopodiaceae</taxon>
        <taxon>Lycopodioideae</taxon>
        <taxon>Diphasiastrum</taxon>
    </lineage>
</organism>
<evidence type="ECO:0000313" key="1">
    <source>
        <dbReference type="EMBL" id="KAJ7563399.1"/>
    </source>
</evidence>
<proteinExistence type="predicted"/>
<dbReference type="Proteomes" id="UP001162992">
    <property type="component" value="Chromosome 3"/>
</dbReference>
<name>A0ACC2E9X5_DIPCM</name>
<comment type="caution">
    <text evidence="1">The sequence shown here is derived from an EMBL/GenBank/DDBJ whole genome shotgun (WGS) entry which is preliminary data.</text>
</comment>
<gene>
    <name evidence="1" type="ORF">O6H91_03G108600</name>
</gene>
<dbReference type="EMBL" id="CM055094">
    <property type="protein sequence ID" value="KAJ7563399.1"/>
    <property type="molecule type" value="Genomic_DNA"/>
</dbReference>
<evidence type="ECO:0000313" key="2">
    <source>
        <dbReference type="Proteomes" id="UP001162992"/>
    </source>
</evidence>
<reference evidence="2" key="1">
    <citation type="journal article" date="2024" name="Proc. Natl. Acad. Sci. U.S.A.">
        <title>Extraordinary preservation of gene collinearity over three hundred million years revealed in homosporous lycophytes.</title>
        <authorList>
            <person name="Li C."/>
            <person name="Wickell D."/>
            <person name="Kuo L.Y."/>
            <person name="Chen X."/>
            <person name="Nie B."/>
            <person name="Liao X."/>
            <person name="Peng D."/>
            <person name="Ji J."/>
            <person name="Jenkins J."/>
            <person name="Williams M."/>
            <person name="Shu S."/>
            <person name="Plott C."/>
            <person name="Barry K."/>
            <person name="Rajasekar S."/>
            <person name="Grimwood J."/>
            <person name="Han X."/>
            <person name="Sun S."/>
            <person name="Hou Z."/>
            <person name="He W."/>
            <person name="Dai G."/>
            <person name="Sun C."/>
            <person name="Schmutz J."/>
            <person name="Leebens-Mack J.H."/>
            <person name="Li F.W."/>
            <person name="Wang L."/>
        </authorList>
    </citation>
    <scope>NUCLEOTIDE SEQUENCE [LARGE SCALE GENOMIC DNA]</scope>
    <source>
        <strain evidence="2">cv. PW_Plant_1</strain>
    </source>
</reference>
<sequence>MIPIANIEQHARKFLEPDLSMQQRYQLATEVRDSIELVHTSEYLNFLKNYFRVFSNLLTQFTKAQTTDSIEHKLRNVVIEVLNRLPHSEVIRPFVQDLLKLSMHVLACDNEDNGLICLRIIFDLHKNFRPALEPEVQPFLDFVCKIYQNFKTTVSYFFDDTSTSDAQLTGNQHNTSYLGPQRPLGGPIPGQLNLSTRSFKVVTECPLIVMFLFNLYPRYVQTNIPVLLPLMVNAIAIPGPQQVAVNLKNHFADLKGAQVKTVSFLTYLLKSFADFIRPHEDSISKSIVNLLVTCPDSVSIRKELLVATRHVLATDFRRGFFPLIDTLLDERVLVGTGRACYETLRPLAYSLLAELIHHVRLDLLLPQLSRIVYLFSRNVHDSSLPLSVQTTCVRLMLNLVETIFSRRVDHSSKEEGRALLVRILDAFVSKFGTLKHNIPQLLEGVDGDDTKERQSLRSRLELPVQAALNLQVPPEHAKEVSDCKQLIKTLIMGMKTLVWSITHLNVTQMQVAQGPGAANPAGPKGMREDEVRLAAGILKSGVHCLALFKEKDEEKEMYSHYASVFSVMEHRNLMDMFSMCMPQLFECMLENNQLLQIYANLLQNSKVTRHFADVLVHFLVNKLDLLKQPDSPAAKLVLQLFRYLFVAVAKFPVDCERVLQPHVLTLMEVCMKNAMEVDKPLGYMQLMRTMFRALSGGKFELLFREFISTLQPCLNMLLSMLEGPTGQDMTDIIVELCLTMPARLSSLLPHLHRLVRPLILALKGNDELISLGLRTLEFWIDSLNPEFLEPSMANAMSDLILTLWSHLRPKPYVWGAKALQLLGKLGGRNRRFLNEPLALECKENPEHGLRLILTFEPSTSFLVPLDRCIYLARAAVMQSHPGVDGLYRRHALKFLRVCLSSVLNLKGNIGGEGVTPGQLSTMLLTNIDPSRRRAETSNMKVDLGVKTKTQLMAERSVFKVLLMTVIAASAETDLQEPKDDYVLNICRHFAMIFHVDAFFTNQTTSISNQTGSMHFGVSSAVTSATHASKPKDSSNSNLKELDPLIFLDALVSVLADENRTHAKAALHGLNVFAETTLILTRSKHTGILAPRGVSTPGTPTMVSSPSMNPVQFLPPDVRVPVFEQLLPRLLHCCYGSTWQSQMGGVMGLGALVGKVTIDTLCLFQVRAVRALVYVLKRLPHHATREQEEVSQVLTQVLRVVNNVDETNNEPRRQSFQGVVDVLAAELFNPNATQIVRKNVQSCLALLASRTGSEVSELLEPLHQPLLQTLVFRPLRVKHIEQQVGTVMALNFCLALRPPLLKMTPELVNLLQEALQIAEADEAMLAGRFMNPKMTVTLTKLRTVCIELLCTAMAWADFKTPIHAELRSRVIAMFFKSLTCRTPEIVAVAKEGLRQVIQQQKLPKELLQSSLRPILVNLAHYKNLTMPLLQGLARLLELLSNWFNVTLGGKLMEHLKKWLEPDKLATSVKSWKAGEEPKIAAAIIELFHLLPSAAGKFLDELVQLTMQLEAALPQGQVYSELNSPYRLPLTKFLNRYATEAVDYFLAHLTLPVHFRRFMDIIKSEDGQPLREELARSSSKIVLACFPHVAKLTPVDETSGSATVGGSDGYVDSQAGSAANIQTSDAQFQGVSLVCTLVKLMPEWLQANCNVFDALVRLWQSPARQDRLRNEQSLTLIQVKESKKLVKCFLNFLRHDKREVNVLFDMLSIFLVRTRIDYTFLKEFYMVEVGEGYSPQEKKAVLLQFLNVFQSKTLSQELLVVAMQVLILPMLAHAFQNNQSWDVVDSTIVRTIVEKLLDPPEEISAEYDEPLRIELLQLATLLLKYLPNDLVHHRKELIKFGWNHLKREDSASKQWAFVNVCHFLEAYQAPEKIILQVFVALLRTCQPENRVLAKQALDILMPALPRRLPLGESKIPIWIRYTKKILVEEGHSVPNLIHIFQLLVRHSDLFYACRAQFVPQMVNSLSRLGLPQNTPTENRRLAIDLAGLVVAWERRRQAESKGTMETETHSHIETSEPLSATGAADLSIGSKRTGDVAGFSNTVEDPNKRVKAENGLSTLSIMSPNLGSSSTSMLNIGTPGSIGQTDEEFKPNAAMEEMIINFLIRVALVTEPKDKEMAAIYTQALDVLTQALDVWPTATVRFNYLEKVLSSLQPGSQSKDPSTALVQGLDVMNKVLEKQPHLFIRNNVQQISQVLEPSFNAKPSDIGKSLCSLLKMVFDAYPAESASNSQEIKQLHLKVEELVQKHLGAVTANPSTSAPDVRSANMTITFLLAILTTLSETNKGYLDHFMMALVRVCQRLAREMANTSANLSRQGHRQDPEVAASAARMMADLSLVVNNLKTLLKLVSGRVLLTPDCKRLFSQTLQSILGEKGTDSSVLLTILDIIKDWIDNDFKASASGASGGILSNKDIVTFLQRLAQVDKQNLNGSALEEWEAKYLNLLHRLCSDCTSRYSLSIRQEVFQKVERQYMLGLRARDPDMRRKFFALYHESIGKTLFTRLQYIIQIQEWEALSDVFWLKQGLDLLLAILVEQEQITLAPNSAQVPPLMASGIVPDRAGMQQSTSELTEEPEAAPWTFMSVVNKHARFLNELSKLQVADLVLPLRELAHNDAHVANHMWVLVFPIVWATLQKEEQVMLAKPMITLLSKDYHSKQLDKKPNVVQALLEGLSLSQPQPKIPSELIKFLGKTYNAWHIAISLLESHVMLFPQETRCFDALAELYRLLNEEDVRYGLWKRRTITPETRAGLSLVQHGYWQRAQDIFFQAMSKATQVSYNNVVSKAEMCLWEEQWISCARRLNQWEMLSDFGKNVENYEILLDSLWKIPEWTTLKETVLPKAQVEETPKLRMVQAYVALHDGSMTGVSEADTRVAQGVELALHNWWQLPDMAVQSHIPLLQQFQQLVELQESARVLLEIGNGNKLQPQQQAQMHGGGQYADLKDILETWRLRIPNNWDELTVWNDLMLWRNHMYNVVINAFKGFSESNPQLHQLGFRDKAWSVNKLAYVARKQGLYEVCVTGLDKMYGFLTMEVQEAFVKIREQAKAYLEMKGELIHGLNLINATNLEYFQVQHKAELFRLKGEFLQKMNDSENANQAFSTSISLFKHLPKGWISWGNHCDQVYKESGEDLWLEYAVSCFLQGIKYGSTYGKSYLARVLYLLSFDNQNGTVGKAFDKYGDQIPHWVWIPWIPQLLLSLQRPEASNCKAVLLKLVTHFPQALYYWLRTYLLERRDIATKAELARSSSNTQARPQGPNAGSSATSTMSSESIMIVSTSGSNNLNVEVMPNQGSTGIQGTQGASANLSQTGVSDVSGNSGQDSERGGSDGNIPAVSEVSHSGSAGPATDSQVALRRAIGNPWQGQAAVSAFDAAKDIMEALRSKHANLASEMEVMLTEIGARFVPLPEERLLAVVHALLHRCYKYPTATTAEVPQSLKKELAGVCKACFSTDTITKHVEFVNEYKRDFERNLDPESTETFPATLAELTERLKHWKGVLQSNVEDRLPAVLKLEEESRALRDFHVLDIEVPGQYFNEKEIAPDHTVKLDRIGADVPIVRRHGSSHRRLTMIGNDGSQRHFLVQTSLTPSARSDERMIQLFRVLNRLFDKHKESRRRHLAFNTPIIVPVWPQVRLVEDDLMYSTFGEVYEINCARYGREADLPITHFKERLNPSINGQLSPEAILELRLQTYNEITLNFVSENVFSQYMYKTLPTCNHLWTFKKQFAIQLALSGFMSYMLQIGGRSPNKILFAKNTGKVFQNDFHPAYDVNGIVEFTEPVPFRLTRNLQTFFTPFGVEGLFVSSMCAAAQSIVAPKNQHLQHHLAMFFRDELISWSWRRPPGMPNAPSGGGISPTELKQKVSANVEQVITRIKSIAPQTFPEEDENSTEPPQSVQRGVTELVEAALRPKSLCMMDPTWHPWF</sequence>
<keyword evidence="2" id="KW-1185">Reference proteome</keyword>
<protein>
    <submittedName>
        <fullName evidence="1">Uncharacterized protein</fullName>
    </submittedName>
</protein>
<accession>A0ACC2E9X5</accession>